<evidence type="ECO:0000256" key="2">
    <source>
        <dbReference type="ARBA" id="ARBA00009320"/>
    </source>
</evidence>
<evidence type="ECO:0000256" key="6">
    <source>
        <dbReference type="SAM" id="MobiDB-lite"/>
    </source>
</evidence>
<keyword evidence="7" id="KW-0032">Aminotransferase</keyword>
<dbReference type="GO" id="GO:0008483">
    <property type="term" value="F:transaminase activity"/>
    <property type="evidence" value="ECO:0007669"/>
    <property type="project" value="UniProtKB-KW"/>
</dbReference>
<dbReference type="InterPro" id="IPR050571">
    <property type="entry name" value="Class-IV_PLP-Dep_Aminotrnsfr"/>
</dbReference>
<dbReference type="PROSITE" id="PS00770">
    <property type="entry name" value="AA_TRANSFER_CLASS_4"/>
    <property type="match status" value="1"/>
</dbReference>
<evidence type="ECO:0000256" key="4">
    <source>
        <dbReference type="RuleBase" id="RU004106"/>
    </source>
</evidence>
<dbReference type="InterPro" id="IPR001544">
    <property type="entry name" value="Aminotrans_IV"/>
</dbReference>
<keyword evidence="8" id="KW-1185">Reference proteome</keyword>
<sequence length="293" mass="30794">MGDMTTAADAGPTKSTSPDGRRVWVQDRLVSAEEARVSATDHGLVAGGGVFESLKVTSDGAFAISRHLARLSRSAKALGLPEPDHQRVREAIEAVAAECDYEVGIVRVTWTGGVGPLGSSAAFGPPTLVVADAPTPAAPENTAIVTLPWLRNERGAMTGIKTTSYAENIRGLGHAHERDASEGVFVNTAGNVSEGTGANLFVVLDGEVVTSPLSSGALAGITRDLVRAWSPVVERDLTLAEAQAADEVFLTSSLRDVQRVTRWDDRRYADDGPVVAGLRELFAERAAADLDPV</sequence>
<evidence type="ECO:0000313" key="7">
    <source>
        <dbReference type="EMBL" id="SDE33742.1"/>
    </source>
</evidence>
<dbReference type="InterPro" id="IPR043131">
    <property type="entry name" value="BCAT-like_N"/>
</dbReference>
<dbReference type="GO" id="GO:0005829">
    <property type="term" value="C:cytosol"/>
    <property type="evidence" value="ECO:0007669"/>
    <property type="project" value="TreeGrafter"/>
</dbReference>
<dbReference type="Gene3D" id="3.30.470.10">
    <property type="match status" value="1"/>
</dbReference>
<dbReference type="PANTHER" id="PTHR42743">
    <property type="entry name" value="AMINO-ACID AMINOTRANSFERASE"/>
    <property type="match status" value="1"/>
</dbReference>
<dbReference type="Proteomes" id="UP000198546">
    <property type="component" value="Chromosome i"/>
</dbReference>
<dbReference type="InterPro" id="IPR043132">
    <property type="entry name" value="BCAT-like_C"/>
</dbReference>
<keyword evidence="7" id="KW-0808">Transferase</keyword>
<organism evidence="7 8">
    <name type="scientific">Auraticoccus monumenti</name>
    <dbReference type="NCBI Taxonomy" id="675864"/>
    <lineage>
        <taxon>Bacteria</taxon>
        <taxon>Bacillati</taxon>
        <taxon>Actinomycetota</taxon>
        <taxon>Actinomycetes</taxon>
        <taxon>Propionibacteriales</taxon>
        <taxon>Propionibacteriaceae</taxon>
        <taxon>Auraticoccus</taxon>
    </lineage>
</organism>
<dbReference type="STRING" id="675864.SAMN04489747_3147"/>
<gene>
    <name evidence="7" type="ORF">SAMN04489747_3147</name>
</gene>
<evidence type="ECO:0000256" key="5">
    <source>
        <dbReference type="RuleBase" id="RU004516"/>
    </source>
</evidence>
<feature type="region of interest" description="Disordered" evidence="6">
    <location>
        <begin position="1"/>
        <end position="20"/>
    </location>
</feature>
<comment type="similarity">
    <text evidence="2 4">Belongs to the class-IV pyridoxal-phosphate-dependent aminotransferase family.</text>
</comment>
<dbReference type="SUPFAM" id="SSF56752">
    <property type="entry name" value="D-aminoacid aminotransferase-like PLP-dependent enzymes"/>
    <property type="match status" value="1"/>
</dbReference>
<evidence type="ECO:0000256" key="1">
    <source>
        <dbReference type="ARBA" id="ARBA00001933"/>
    </source>
</evidence>
<keyword evidence="3 5" id="KW-0663">Pyridoxal phosphate</keyword>
<dbReference type="PANTHER" id="PTHR42743:SF11">
    <property type="entry name" value="AMINODEOXYCHORISMATE LYASE"/>
    <property type="match status" value="1"/>
</dbReference>
<dbReference type="Gene3D" id="3.20.10.10">
    <property type="entry name" value="D-amino Acid Aminotransferase, subunit A, domain 2"/>
    <property type="match status" value="1"/>
</dbReference>
<dbReference type="EMBL" id="LT629688">
    <property type="protein sequence ID" value="SDE33742.1"/>
    <property type="molecule type" value="Genomic_DNA"/>
</dbReference>
<dbReference type="Pfam" id="PF01063">
    <property type="entry name" value="Aminotran_4"/>
    <property type="match status" value="1"/>
</dbReference>
<dbReference type="GO" id="GO:0008652">
    <property type="term" value="P:amino acid biosynthetic process"/>
    <property type="evidence" value="ECO:0007669"/>
    <property type="project" value="UniProtKB-ARBA"/>
</dbReference>
<dbReference type="InterPro" id="IPR036038">
    <property type="entry name" value="Aminotransferase-like"/>
</dbReference>
<dbReference type="AlphaFoldDB" id="A0A1G7C308"/>
<dbReference type="GO" id="GO:0046394">
    <property type="term" value="P:carboxylic acid biosynthetic process"/>
    <property type="evidence" value="ECO:0007669"/>
    <property type="project" value="UniProtKB-ARBA"/>
</dbReference>
<dbReference type="InterPro" id="IPR018300">
    <property type="entry name" value="Aminotrans_IV_CS"/>
</dbReference>
<protein>
    <submittedName>
        <fullName evidence="7">Branched-chain amino acid aminotransferase</fullName>
    </submittedName>
</protein>
<dbReference type="FunFam" id="3.20.10.10:FF:000002">
    <property type="entry name" value="D-alanine aminotransferase"/>
    <property type="match status" value="1"/>
</dbReference>
<accession>A0A1G7C308</accession>
<proteinExistence type="inferred from homology"/>
<comment type="cofactor">
    <cofactor evidence="1 5">
        <name>pyridoxal 5'-phosphate</name>
        <dbReference type="ChEBI" id="CHEBI:597326"/>
    </cofactor>
</comment>
<name>A0A1G7C308_9ACTN</name>
<evidence type="ECO:0000313" key="8">
    <source>
        <dbReference type="Proteomes" id="UP000198546"/>
    </source>
</evidence>
<evidence type="ECO:0000256" key="3">
    <source>
        <dbReference type="ARBA" id="ARBA00022898"/>
    </source>
</evidence>
<reference evidence="7 8" key="1">
    <citation type="submission" date="2016-10" db="EMBL/GenBank/DDBJ databases">
        <authorList>
            <person name="de Groot N.N."/>
        </authorList>
    </citation>
    <scope>NUCLEOTIDE SEQUENCE [LARGE SCALE GENOMIC DNA]</scope>
    <source>
        <strain evidence="7 8">MON 2.2</strain>
    </source>
</reference>